<name>A0A254PYH0_9BURK</name>
<keyword evidence="4" id="KW-0500">Molybdenum</keyword>
<gene>
    <name evidence="6" type="ORF">CBI30_05685</name>
</gene>
<dbReference type="PANTHER" id="PTHR30632:SF14">
    <property type="entry name" value="TUNGSTATE_MOLYBDATE_CHROMATE-BINDING PROTEIN MODA"/>
    <property type="match status" value="1"/>
</dbReference>
<keyword evidence="7" id="KW-1185">Reference proteome</keyword>
<dbReference type="OrthoDB" id="9785015at2"/>
<feature type="chain" id="PRO_5013010387" evidence="5">
    <location>
        <begin position="23"/>
        <end position="257"/>
    </location>
</feature>
<protein>
    <submittedName>
        <fullName evidence="6">Molybdate ABC transporter substrate-binding protein</fullName>
    </submittedName>
</protein>
<feature type="binding site" evidence="4">
    <location>
        <position position="61"/>
    </location>
    <ligand>
        <name>molybdate</name>
        <dbReference type="ChEBI" id="CHEBI:36264"/>
    </ligand>
</feature>
<dbReference type="AlphaFoldDB" id="A0A254PYH0"/>
<dbReference type="PANTHER" id="PTHR30632">
    <property type="entry name" value="MOLYBDATE-BINDING PERIPLASMIC PROTEIN"/>
    <property type="match status" value="1"/>
</dbReference>
<feature type="binding site" evidence="4">
    <location>
        <position position="172"/>
    </location>
    <ligand>
        <name>molybdate</name>
        <dbReference type="ChEBI" id="CHEBI:36264"/>
    </ligand>
</feature>
<dbReference type="NCBIfam" id="TIGR01256">
    <property type="entry name" value="modA"/>
    <property type="match status" value="1"/>
</dbReference>
<comment type="caution">
    <text evidence="6">The sequence shown here is derived from an EMBL/GenBank/DDBJ whole genome shotgun (WGS) entry which is preliminary data.</text>
</comment>
<dbReference type="InterPro" id="IPR044084">
    <property type="entry name" value="AvModA-like_subst-bd"/>
</dbReference>
<feature type="signal peptide" evidence="5">
    <location>
        <begin position="1"/>
        <end position="22"/>
    </location>
</feature>
<evidence type="ECO:0000313" key="7">
    <source>
        <dbReference type="Proteomes" id="UP000198104"/>
    </source>
</evidence>
<dbReference type="Proteomes" id="UP000198104">
    <property type="component" value="Unassembled WGS sequence"/>
</dbReference>
<dbReference type="PIRSF" id="PIRSF004846">
    <property type="entry name" value="ModA"/>
    <property type="match status" value="1"/>
</dbReference>
<evidence type="ECO:0000256" key="3">
    <source>
        <dbReference type="ARBA" id="ARBA00022729"/>
    </source>
</evidence>
<dbReference type="InterPro" id="IPR050682">
    <property type="entry name" value="ModA/WtpA"/>
</dbReference>
<evidence type="ECO:0000313" key="6">
    <source>
        <dbReference type="EMBL" id="OWS71585.1"/>
    </source>
</evidence>
<reference evidence="6 7" key="1">
    <citation type="submission" date="2017-05" db="EMBL/GenBank/DDBJ databases">
        <title>Polynucleobacter sp. MWH-K35W1 isolated from the permanently anoxic monimolimnion of a meromictic lake.</title>
        <authorList>
            <person name="Hahn M.W."/>
        </authorList>
    </citation>
    <scope>NUCLEOTIDE SEQUENCE [LARGE SCALE GENOMIC DNA]</scope>
    <source>
        <strain evidence="6 7">MWH-K35W1</strain>
    </source>
</reference>
<dbReference type="InterPro" id="IPR005950">
    <property type="entry name" value="ModA"/>
</dbReference>
<dbReference type="EMBL" id="NGUO01000009">
    <property type="protein sequence ID" value="OWS71585.1"/>
    <property type="molecule type" value="Genomic_DNA"/>
</dbReference>
<dbReference type="SUPFAM" id="SSF53850">
    <property type="entry name" value="Periplasmic binding protein-like II"/>
    <property type="match status" value="1"/>
</dbReference>
<evidence type="ECO:0000256" key="1">
    <source>
        <dbReference type="ARBA" id="ARBA00009175"/>
    </source>
</evidence>
<comment type="similarity">
    <text evidence="1">Belongs to the bacterial solute-binding protein ModA family.</text>
</comment>
<proteinExistence type="inferred from homology"/>
<dbReference type="GO" id="GO:0046872">
    <property type="term" value="F:metal ion binding"/>
    <property type="evidence" value="ECO:0007669"/>
    <property type="project" value="UniProtKB-KW"/>
</dbReference>
<keyword evidence="3 5" id="KW-0732">Signal</keyword>
<evidence type="ECO:0000256" key="2">
    <source>
        <dbReference type="ARBA" id="ARBA00022723"/>
    </source>
</evidence>
<dbReference type="Gene3D" id="3.40.190.10">
    <property type="entry name" value="Periplasmic binding protein-like II"/>
    <property type="match status" value="2"/>
</dbReference>
<evidence type="ECO:0000256" key="5">
    <source>
        <dbReference type="SAM" id="SignalP"/>
    </source>
</evidence>
<dbReference type="Pfam" id="PF13531">
    <property type="entry name" value="SBP_bac_11"/>
    <property type="match status" value="1"/>
</dbReference>
<keyword evidence="2 4" id="KW-0479">Metal-binding</keyword>
<dbReference type="GO" id="GO:0015689">
    <property type="term" value="P:molybdate ion transport"/>
    <property type="evidence" value="ECO:0007669"/>
    <property type="project" value="InterPro"/>
</dbReference>
<dbReference type="GO" id="GO:0030973">
    <property type="term" value="F:molybdate ion binding"/>
    <property type="evidence" value="ECO:0007669"/>
    <property type="project" value="InterPro"/>
</dbReference>
<dbReference type="CDD" id="cd13539">
    <property type="entry name" value="PBP2_AvModA"/>
    <property type="match status" value="1"/>
</dbReference>
<evidence type="ECO:0000256" key="4">
    <source>
        <dbReference type="PIRSR" id="PIRSR004846-1"/>
    </source>
</evidence>
<sequence length="257" mass="27840">MLKIICALGFLAWSFGASLSYAQPVTVAVASNLKPAFEEIYKGFRQTHPQSKIVRIVYGSSGNLASQMKQGAPYDLFISADESYPLKLAEAGLTRDRGVVYAAGHLALITNSAAGFVLNSDPESIKALLRGSKKIAIANPDLAPYGRSSVQYLQAMKLWGELQERLIFAENISIAAVYVSTGAVKVGITALSLAKSSELSSTIQYIALPDDLYAPIRQRMVLKRDPAPTAVTLYEYLQGPVAKRILVHNGYSIPQQD</sequence>
<organism evidence="6 7">
    <name type="scientific">Polynucleobacter aenigmaticus</name>
    <dbReference type="NCBI Taxonomy" id="1743164"/>
    <lineage>
        <taxon>Bacteria</taxon>
        <taxon>Pseudomonadati</taxon>
        <taxon>Pseudomonadota</taxon>
        <taxon>Betaproteobacteria</taxon>
        <taxon>Burkholderiales</taxon>
        <taxon>Burkholderiaceae</taxon>
        <taxon>Polynucleobacter</taxon>
    </lineage>
</organism>
<dbReference type="RefSeq" id="WP_088527355.1">
    <property type="nucleotide sequence ID" value="NZ_NGUO01000009.1"/>
</dbReference>
<accession>A0A254PYH0</accession>